<evidence type="ECO:0000256" key="1">
    <source>
        <dbReference type="SAM" id="Phobius"/>
    </source>
</evidence>
<dbReference type="EMBL" id="GBRH01172194">
    <property type="protein sequence ID" value="JAE25702.1"/>
    <property type="molecule type" value="Transcribed_RNA"/>
</dbReference>
<evidence type="ECO:0000313" key="2">
    <source>
        <dbReference type="EMBL" id="JAE25702.1"/>
    </source>
</evidence>
<name>A0A0A9GMJ9_ARUDO</name>
<keyword evidence="1" id="KW-0812">Transmembrane</keyword>
<proteinExistence type="predicted"/>
<accession>A0A0A9GMJ9</accession>
<organism evidence="2">
    <name type="scientific">Arundo donax</name>
    <name type="common">Giant reed</name>
    <name type="synonym">Donax arundinaceus</name>
    <dbReference type="NCBI Taxonomy" id="35708"/>
    <lineage>
        <taxon>Eukaryota</taxon>
        <taxon>Viridiplantae</taxon>
        <taxon>Streptophyta</taxon>
        <taxon>Embryophyta</taxon>
        <taxon>Tracheophyta</taxon>
        <taxon>Spermatophyta</taxon>
        <taxon>Magnoliopsida</taxon>
        <taxon>Liliopsida</taxon>
        <taxon>Poales</taxon>
        <taxon>Poaceae</taxon>
        <taxon>PACMAD clade</taxon>
        <taxon>Arundinoideae</taxon>
        <taxon>Arundineae</taxon>
        <taxon>Arundo</taxon>
    </lineage>
</organism>
<feature type="transmembrane region" description="Helical" evidence="1">
    <location>
        <begin position="50"/>
        <end position="70"/>
    </location>
</feature>
<reference evidence="2" key="1">
    <citation type="submission" date="2014-09" db="EMBL/GenBank/DDBJ databases">
        <authorList>
            <person name="Magalhaes I.L.F."/>
            <person name="Oliveira U."/>
            <person name="Santos F.R."/>
            <person name="Vidigal T.H.D.A."/>
            <person name="Brescovit A.D."/>
            <person name="Santos A.J."/>
        </authorList>
    </citation>
    <scope>NUCLEOTIDE SEQUENCE</scope>
    <source>
        <tissue evidence="2">Shoot tissue taken approximately 20 cm above the soil surface</tissue>
    </source>
</reference>
<sequence length="74" mass="8620">MTIVIKGKCSCLRSKTVHFYPRGFHAQPEFKRSMVPKPVTIRCKSKSTQWYFLIIVCVISQICFDTAMHAPNKW</sequence>
<reference evidence="2" key="2">
    <citation type="journal article" date="2015" name="Data Brief">
        <title>Shoot transcriptome of the giant reed, Arundo donax.</title>
        <authorList>
            <person name="Barrero R.A."/>
            <person name="Guerrero F.D."/>
            <person name="Moolhuijzen P."/>
            <person name="Goolsby J.A."/>
            <person name="Tidwell J."/>
            <person name="Bellgard S.E."/>
            <person name="Bellgard M.I."/>
        </authorList>
    </citation>
    <scope>NUCLEOTIDE SEQUENCE</scope>
    <source>
        <tissue evidence="2">Shoot tissue taken approximately 20 cm above the soil surface</tissue>
    </source>
</reference>
<keyword evidence="1" id="KW-1133">Transmembrane helix</keyword>
<protein>
    <submittedName>
        <fullName evidence="2">Uncharacterized protein</fullName>
    </submittedName>
</protein>
<keyword evidence="1" id="KW-0472">Membrane</keyword>
<dbReference type="AlphaFoldDB" id="A0A0A9GMJ9"/>